<name>A0A949JT01_9ACTN</name>
<keyword evidence="4" id="KW-1185">Reference proteome</keyword>
<feature type="domain" description="Ferric siderophore reductase C-terminal" evidence="2">
    <location>
        <begin position="261"/>
        <end position="279"/>
    </location>
</feature>
<organism evidence="3 4">
    <name type="scientific">Streptomyces tardus</name>
    <dbReference type="NCBI Taxonomy" id="2780544"/>
    <lineage>
        <taxon>Bacteria</taxon>
        <taxon>Bacillati</taxon>
        <taxon>Actinomycetota</taxon>
        <taxon>Actinomycetes</taxon>
        <taxon>Kitasatosporales</taxon>
        <taxon>Streptomycetaceae</taxon>
        <taxon>Streptomyces</taxon>
    </lineage>
</organism>
<dbReference type="EMBL" id="JAELVF020000004">
    <property type="protein sequence ID" value="MBU7600691.1"/>
    <property type="molecule type" value="Genomic_DNA"/>
</dbReference>
<evidence type="ECO:0000313" key="4">
    <source>
        <dbReference type="Proteomes" id="UP000694501"/>
    </source>
</evidence>
<evidence type="ECO:0000313" key="3">
    <source>
        <dbReference type="EMBL" id="MBU7600691.1"/>
    </source>
</evidence>
<dbReference type="AlphaFoldDB" id="A0A949JT01"/>
<proteinExistence type="predicted"/>
<comment type="caution">
    <text evidence="3">The sequence shown here is derived from an EMBL/GenBank/DDBJ whole genome shotgun (WGS) entry which is preliminary data.</text>
</comment>
<sequence length="298" mass="31254">MPRRDDPPRSGAPLPSEPAPALGRGPSPAADLGGFFALRTDGQAPENAVPLAELYAGNAAPLAARIARVAARLEAREPRVAASIAQLGLAARLWSLALAVTVVERRLPEEFDPVRLHWDSAGSTPDDLWLAPAPPAPAAPRSHPAAPTRAAARAAHGVGATRAVSRDPSHEEMAAGLFSLVAERHLVPLAAAVRSVTPVSERLLWGNSASALVGSLQQLSAWCEERDRPGDAALARALVDDVLGHRVFRGTGTLSGTEFRRSTCCLYYRAGGGLCGDCVFRGEEGPRPPRAVRSARPG</sequence>
<evidence type="ECO:0000259" key="2">
    <source>
        <dbReference type="Pfam" id="PF11575"/>
    </source>
</evidence>
<accession>A0A949JT01</accession>
<reference evidence="3" key="1">
    <citation type="submission" date="2021-06" db="EMBL/GenBank/DDBJ databases">
        <title>Sequencing of actinobacteria type strains.</title>
        <authorList>
            <person name="Nguyen G.-S."/>
            <person name="Wentzel A."/>
        </authorList>
    </citation>
    <scope>NUCLEOTIDE SEQUENCE</scope>
    <source>
        <strain evidence="3">P38-E01</strain>
    </source>
</reference>
<gene>
    <name evidence="3" type="ORF">JGS22_024455</name>
</gene>
<dbReference type="InterPro" id="IPR024726">
    <property type="entry name" value="FhuF_C"/>
</dbReference>
<dbReference type="RefSeq" id="WP_216815154.1">
    <property type="nucleotide sequence ID" value="NZ_JAELVF020000004.1"/>
</dbReference>
<dbReference type="Proteomes" id="UP000694501">
    <property type="component" value="Unassembled WGS sequence"/>
</dbReference>
<protein>
    <submittedName>
        <fullName evidence="3">(2Fe-2S)-binding protein</fullName>
    </submittedName>
</protein>
<dbReference type="GO" id="GO:0051537">
    <property type="term" value="F:2 iron, 2 sulfur cluster binding"/>
    <property type="evidence" value="ECO:0007669"/>
    <property type="project" value="InterPro"/>
</dbReference>
<feature type="region of interest" description="Disordered" evidence="1">
    <location>
        <begin position="1"/>
        <end position="26"/>
    </location>
</feature>
<evidence type="ECO:0000256" key="1">
    <source>
        <dbReference type="SAM" id="MobiDB-lite"/>
    </source>
</evidence>
<dbReference type="Pfam" id="PF11575">
    <property type="entry name" value="FhuF_C"/>
    <property type="match status" value="1"/>
</dbReference>